<feature type="compositionally biased region" description="Basic and acidic residues" evidence="1">
    <location>
        <begin position="130"/>
        <end position="139"/>
    </location>
</feature>
<protein>
    <submittedName>
        <fullName evidence="3">Uncharacterized protein</fullName>
    </submittedName>
</protein>
<feature type="region of interest" description="Disordered" evidence="1">
    <location>
        <begin position="40"/>
        <end position="82"/>
    </location>
</feature>
<feature type="compositionally biased region" description="Polar residues" evidence="1">
    <location>
        <begin position="140"/>
        <end position="150"/>
    </location>
</feature>
<accession>A0A2N0PHW9</accession>
<name>A0A2N0PHW9_9GLOM</name>
<dbReference type="EMBL" id="LLXJ01000759">
    <property type="protein sequence ID" value="PKC06421.1"/>
    <property type="molecule type" value="Genomic_DNA"/>
</dbReference>
<reference evidence="3 4" key="2">
    <citation type="submission" date="2017-09" db="EMBL/GenBank/DDBJ databases">
        <title>Extensive intraspecific genome diversity in a model arbuscular mycorrhizal fungus.</title>
        <authorList>
            <person name="Chen E.C."/>
            <person name="Morin E."/>
            <person name="Beaudet D."/>
            <person name="Noel J."/>
            <person name="Ndikumana S."/>
            <person name="Charron P."/>
            <person name="St-Onge C."/>
            <person name="Giorgi J."/>
            <person name="Grigoriev I.V."/>
            <person name="Roux C."/>
            <person name="Martin F.M."/>
            <person name="Corradi N."/>
        </authorList>
    </citation>
    <scope>NUCLEOTIDE SEQUENCE [LARGE SCALE GENOMIC DNA]</scope>
    <source>
        <strain evidence="3 4">A5</strain>
    </source>
</reference>
<dbReference type="AlphaFoldDB" id="A0A2N0PHW9"/>
<dbReference type="VEuPathDB" id="FungiDB:FUN_012009"/>
<evidence type="ECO:0000313" key="3">
    <source>
        <dbReference type="EMBL" id="PKC06421.1"/>
    </source>
</evidence>
<feature type="compositionally biased region" description="Polar residues" evidence="1">
    <location>
        <begin position="50"/>
        <end position="81"/>
    </location>
</feature>
<organism evidence="3 4">
    <name type="scientific">Rhizophagus irregularis</name>
    <dbReference type="NCBI Taxonomy" id="588596"/>
    <lineage>
        <taxon>Eukaryota</taxon>
        <taxon>Fungi</taxon>
        <taxon>Fungi incertae sedis</taxon>
        <taxon>Mucoromycota</taxon>
        <taxon>Glomeromycotina</taxon>
        <taxon>Glomeromycetes</taxon>
        <taxon>Glomerales</taxon>
        <taxon>Glomeraceae</taxon>
        <taxon>Rhizophagus</taxon>
    </lineage>
</organism>
<dbReference type="Proteomes" id="UP000232722">
    <property type="component" value="Unassembled WGS sequence"/>
</dbReference>
<reference evidence="3 4" key="1">
    <citation type="submission" date="2016-04" db="EMBL/GenBank/DDBJ databases">
        <title>Genome analyses suggest a sexual origin of heterokaryosis in a supposedly ancient asexual fungus.</title>
        <authorList>
            <person name="Ropars J."/>
            <person name="Sedzielewska K."/>
            <person name="Noel J."/>
            <person name="Charron P."/>
            <person name="Farinelli L."/>
            <person name="Marton T."/>
            <person name="Kruger M."/>
            <person name="Pelin A."/>
            <person name="Brachmann A."/>
            <person name="Corradi N."/>
        </authorList>
    </citation>
    <scope>NUCLEOTIDE SEQUENCE [LARGE SCALE GENOMIC DNA]</scope>
    <source>
        <strain evidence="3 4">A5</strain>
    </source>
</reference>
<dbReference type="EMBL" id="LLXJ01002365">
    <property type="protein sequence ID" value="PKB99030.1"/>
    <property type="molecule type" value="Genomic_DNA"/>
</dbReference>
<dbReference type="VEuPathDB" id="FungiDB:FUN_012010"/>
<feature type="region of interest" description="Disordered" evidence="1">
    <location>
        <begin position="128"/>
        <end position="150"/>
    </location>
</feature>
<evidence type="ECO:0000313" key="4">
    <source>
        <dbReference type="Proteomes" id="UP000232722"/>
    </source>
</evidence>
<evidence type="ECO:0000256" key="1">
    <source>
        <dbReference type="SAM" id="MobiDB-lite"/>
    </source>
</evidence>
<dbReference type="VEuPathDB" id="FungiDB:RhiirA1_458844"/>
<comment type="caution">
    <text evidence="3">The sequence shown here is derived from an EMBL/GenBank/DDBJ whole genome shotgun (WGS) entry which is preliminary data.</text>
</comment>
<evidence type="ECO:0000313" key="2">
    <source>
        <dbReference type="EMBL" id="PKB99030.1"/>
    </source>
</evidence>
<gene>
    <name evidence="3" type="ORF">RhiirA5_419578</name>
    <name evidence="2" type="ORF">RhiirA5_430390</name>
</gene>
<proteinExistence type="predicted"/>
<sequence length="150" mass="16924">MEYKLKELTTTVTNQEKVIINQESMINKLAKQTTDIVDIEKDDDSVPGSDKSTCTTRPKTLTSVQMETETTNDTTPLNEQRQSIKHPKIIKLNDSSNILIPLIMIQPFTGSLAGQKCARYTPFTHNITHQQKESKREVTKNTVLTDQSST</sequence>